<proteinExistence type="predicted"/>
<organism evidence="2 3">
    <name type="scientific">Meira miltonrushii</name>
    <dbReference type="NCBI Taxonomy" id="1280837"/>
    <lineage>
        <taxon>Eukaryota</taxon>
        <taxon>Fungi</taxon>
        <taxon>Dikarya</taxon>
        <taxon>Basidiomycota</taxon>
        <taxon>Ustilaginomycotina</taxon>
        <taxon>Exobasidiomycetes</taxon>
        <taxon>Exobasidiales</taxon>
        <taxon>Brachybasidiaceae</taxon>
        <taxon>Meira</taxon>
    </lineage>
</organism>
<dbReference type="Pfam" id="PF13602">
    <property type="entry name" value="ADH_zinc_N_2"/>
    <property type="match status" value="1"/>
</dbReference>
<dbReference type="PANTHER" id="PTHR11695">
    <property type="entry name" value="ALCOHOL DEHYDROGENASE RELATED"/>
    <property type="match status" value="1"/>
</dbReference>
<dbReference type="STRING" id="1280837.A0A316V6Y8"/>
<feature type="domain" description="Enoyl reductase (ER)" evidence="1">
    <location>
        <begin position="19"/>
        <end position="342"/>
    </location>
</feature>
<name>A0A316V6Y8_9BASI</name>
<dbReference type="InterPro" id="IPR011032">
    <property type="entry name" value="GroES-like_sf"/>
</dbReference>
<reference evidence="2 3" key="1">
    <citation type="journal article" date="2018" name="Mol. Biol. Evol.">
        <title>Broad Genomic Sampling Reveals a Smut Pathogenic Ancestry of the Fungal Clade Ustilaginomycotina.</title>
        <authorList>
            <person name="Kijpornyongpan T."/>
            <person name="Mondo S.J."/>
            <person name="Barry K."/>
            <person name="Sandor L."/>
            <person name="Lee J."/>
            <person name="Lipzen A."/>
            <person name="Pangilinan J."/>
            <person name="LaButti K."/>
            <person name="Hainaut M."/>
            <person name="Henrissat B."/>
            <person name="Grigoriev I.V."/>
            <person name="Spatafora J.W."/>
            <person name="Aime M.C."/>
        </authorList>
    </citation>
    <scope>NUCLEOTIDE SEQUENCE [LARGE SCALE GENOMIC DNA]</scope>
    <source>
        <strain evidence="2 3">MCA 3882</strain>
    </source>
</reference>
<dbReference type="InterPro" id="IPR020843">
    <property type="entry name" value="ER"/>
</dbReference>
<evidence type="ECO:0000259" key="1">
    <source>
        <dbReference type="SMART" id="SM00829"/>
    </source>
</evidence>
<evidence type="ECO:0000313" key="2">
    <source>
        <dbReference type="EMBL" id="PWN33192.1"/>
    </source>
</evidence>
<dbReference type="CDD" id="cd08267">
    <property type="entry name" value="MDR1"/>
    <property type="match status" value="1"/>
</dbReference>
<dbReference type="InterPro" id="IPR036291">
    <property type="entry name" value="NAD(P)-bd_dom_sf"/>
</dbReference>
<dbReference type="Gene3D" id="3.40.50.720">
    <property type="entry name" value="NAD(P)-binding Rossmann-like Domain"/>
    <property type="match status" value="1"/>
</dbReference>
<dbReference type="Gene3D" id="3.90.180.10">
    <property type="entry name" value="Medium-chain alcohol dehydrogenases, catalytic domain"/>
    <property type="match status" value="1"/>
</dbReference>
<dbReference type="SUPFAM" id="SSF50129">
    <property type="entry name" value="GroES-like"/>
    <property type="match status" value="1"/>
</dbReference>
<dbReference type="AlphaFoldDB" id="A0A316V6Y8"/>
<dbReference type="InParanoid" id="A0A316V6Y8"/>
<evidence type="ECO:0000313" key="3">
    <source>
        <dbReference type="Proteomes" id="UP000245771"/>
    </source>
</evidence>
<accession>A0A316V6Y8</accession>
<protein>
    <recommendedName>
        <fullName evidence="1">Enoyl reductase (ER) domain-containing protein</fullName>
    </recommendedName>
</protein>
<dbReference type="Proteomes" id="UP000245771">
    <property type="component" value="Unassembled WGS sequence"/>
</dbReference>
<dbReference type="SUPFAM" id="SSF51735">
    <property type="entry name" value="NAD(P)-binding Rossmann-fold domains"/>
    <property type="match status" value="1"/>
</dbReference>
<dbReference type="OrthoDB" id="9930022at2759"/>
<dbReference type="GeneID" id="37022741"/>
<dbReference type="PANTHER" id="PTHR11695:SF648">
    <property type="entry name" value="ZINC-BINDING OXIDOREDUCTASE"/>
    <property type="match status" value="1"/>
</dbReference>
<dbReference type="RefSeq" id="XP_025353494.1">
    <property type="nucleotide sequence ID" value="XM_025500960.1"/>
</dbReference>
<dbReference type="InterPro" id="IPR050700">
    <property type="entry name" value="YIM1/Zinc_Alcohol_DH_Fams"/>
</dbReference>
<gene>
    <name evidence="2" type="ORF">FA14DRAFT_179848</name>
</gene>
<dbReference type="GO" id="GO:0016491">
    <property type="term" value="F:oxidoreductase activity"/>
    <property type="evidence" value="ECO:0007669"/>
    <property type="project" value="InterPro"/>
</dbReference>
<dbReference type="SMART" id="SM00829">
    <property type="entry name" value="PKS_ER"/>
    <property type="match status" value="1"/>
</dbReference>
<keyword evidence="3" id="KW-1185">Reference proteome</keyword>
<sequence length="345" mass="37964">MSGKTSANAWVYTDAYPQGLKQGKINIPSQDGEKVIVEVNACALNPVDIQTMNLPRKNANEKGKEWGIVCDFSGKVVHAKGFSKGDEVFGISFSAFTPLRTGTLAKVAVLDASKTCMINKPVSWTNEQASALPLVWLTAKKCVEDVKPFLTKSGRNEKRVVVLGGSSAVGIYTIILAKKLGWKVLSTSSSRNKEFLQDKLKVDQHVDYTTDDVRAKATAFKPQAVIDCVGGTECIGIPGNLRYISIVGDKTGRETMGGPYTYYDWRAPAYVISQWLRWAKGYVGLGESYDVVILDPKREWLEESTTTISPDSIYIDSVFPFEKAKEAFQRLDTGRAKGKVVIKVQ</sequence>
<dbReference type="EMBL" id="KZ819604">
    <property type="protein sequence ID" value="PWN33192.1"/>
    <property type="molecule type" value="Genomic_DNA"/>
</dbReference>